<evidence type="ECO:0000259" key="3">
    <source>
        <dbReference type="Pfam" id="PF13511"/>
    </source>
</evidence>
<evidence type="ECO:0000256" key="1">
    <source>
        <dbReference type="SAM" id="MobiDB-lite"/>
    </source>
</evidence>
<organism evidence="4 5">
    <name type="scientific">Methylomonas methanica (strain DSM 25384 / MC09)</name>
    <dbReference type="NCBI Taxonomy" id="857087"/>
    <lineage>
        <taxon>Bacteria</taxon>
        <taxon>Pseudomonadati</taxon>
        <taxon>Pseudomonadota</taxon>
        <taxon>Gammaproteobacteria</taxon>
        <taxon>Methylococcales</taxon>
        <taxon>Methylococcaceae</taxon>
        <taxon>Methylomonas</taxon>
    </lineage>
</organism>
<feature type="compositionally biased region" description="Basic and acidic residues" evidence="1">
    <location>
        <begin position="107"/>
        <end position="119"/>
    </location>
</feature>
<dbReference type="AlphaFoldDB" id="F9ZW96"/>
<dbReference type="EMBL" id="CP002738">
    <property type="protein sequence ID" value="AEG02067.1"/>
    <property type="molecule type" value="Genomic_DNA"/>
</dbReference>
<feature type="region of interest" description="Disordered" evidence="1">
    <location>
        <begin position="34"/>
        <end position="119"/>
    </location>
</feature>
<proteinExistence type="predicted"/>
<feature type="chain" id="PRO_5003396189" evidence="2">
    <location>
        <begin position="19"/>
        <end position="119"/>
    </location>
</feature>
<dbReference type="Pfam" id="PF13511">
    <property type="entry name" value="DUF4124"/>
    <property type="match status" value="1"/>
</dbReference>
<dbReference type="OrthoDB" id="5574344at2"/>
<dbReference type="KEGG" id="mmt:Metme_3709"/>
<keyword evidence="5" id="KW-1185">Reference proteome</keyword>
<keyword evidence="4" id="KW-0472">Membrane</keyword>
<feature type="domain" description="DUF4124" evidence="3">
    <location>
        <begin position="8"/>
        <end position="62"/>
    </location>
</feature>
<evidence type="ECO:0000256" key="2">
    <source>
        <dbReference type="SAM" id="SignalP"/>
    </source>
</evidence>
<reference evidence="5" key="3">
    <citation type="submission" date="2011-05" db="EMBL/GenBank/DDBJ databases">
        <title>Complete sequence of Methylomonas methanica MC09.</title>
        <authorList>
            <consortium name="US DOE Joint Genome Institute"/>
            <person name="Lucas S."/>
            <person name="Han J."/>
            <person name="Lapidus A."/>
            <person name="Cheng J.-F."/>
            <person name="Goodwin L."/>
            <person name="Pitluck S."/>
            <person name="Peters L."/>
            <person name="Mikhailova N."/>
            <person name="Teshima H."/>
            <person name="Han C."/>
            <person name="Tapia R."/>
            <person name="Land M."/>
            <person name="Hauser L."/>
            <person name="Kyrpides N."/>
            <person name="Ivanova N."/>
            <person name="Pagani I."/>
            <person name="Stein L."/>
            <person name="Woyke T."/>
        </authorList>
    </citation>
    <scope>NUCLEOTIDE SEQUENCE [LARGE SCALE GENOMIC DNA]</scope>
    <source>
        <strain evidence="5">MC09</strain>
    </source>
</reference>
<keyword evidence="4" id="KW-0812">Transmembrane</keyword>
<name>F9ZW96_METMM</name>
<dbReference type="Proteomes" id="UP000008888">
    <property type="component" value="Chromosome"/>
</dbReference>
<evidence type="ECO:0000313" key="5">
    <source>
        <dbReference type="Proteomes" id="UP000008888"/>
    </source>
</evidence>
<accession>F9ZW96</accession>
<gene>
    <name evidence="4" type="ordered locus">Metme_3709</name>
</gene>
<sequence>MRKLAFFCLIMASTSIRAEVYKCVGNFGKTVYQSRPCTNTSKEQQLDIKTTPDPAQEAAAKAKLDAARAEYQAKKTADEQLQAEKDKEAAAALDLAGKNAIGQQQQQEDRQRQKEEFEQ</sequence>
<reference evidence="4 5" key="1">
    <citation type="journal article" date="2011" name="J. Bacteriol.">
        <title>Complete Genome Sequence of the Aerobic Marine Methanotroph Methylomonas methanica MC09.</title>
        <authorList>
            <person name="Boden R."/>
            <person name="Cunliffe M."/>
            <person name="Scanlan J."/>
            <person name="Moussard H."/>
            <person name="Kits K.D."/>
            <person name="Klotz M.G."/>
            <person name="Jetten M.S."/>
            <person name="Vuilleumier S."/>
            <person name="Han J."/>
            <person name="Peters L."/>
            <person name="Mikhailova N."/>
            <person name="Teshima H."/>
            <person name="Tapia R."/>
            <person name="Kyrpides N."/>
            <person name="Ivanova N."/>
            <person name="Pagani I."/>
            <person name="Cheng J.F."/>
            <person name="Goodwin L."/>
            <person name="Han C."/>
            <person name="Hauser L."/>
            <person name="Land M.L."/>
            <person name="Lapidus A."/>
            <person name="Lucas S."/>
            <person name="Pitluck S."/>
            <person name="Woyke T."/>
            <person name="Stein L."/>
            <person name="Murrell J.C."/>
        </authorList>
    </citation>
    <scope>NUCLEOTIDE SEQUENCE [LARGE SCALE GENOMIC DNA]</scope>
    <source>
        <strain evidence="4 5">MC09</strain>
    </source>
</reference>
<dbReference type="RefSeq" id="WP_013820285.1">
    <property type="nucleotide sequence ID" value="NC_015572.1"/>
</dbReference>
<reference key="2">
    <citation type="submission" date="2011-05" db="EMBL/GenBank/DDBJ databases">
        <title>Complete genome sequence of the aerobic marine methanotroph Methylomonas methanica MC09.</title>
        <authorList>
            <person name="Boden R."/>
            <person name="Cunliffe M."/>
            <person name="Scanlan J."/>
            <person name="Moussard H."/>
            <person name="Kits K.D."/>
            <person name="Klotz M."/>
            <person name="Jetten M."/>
            <person name="Vuilleumier S."/>
            <person name="Han J."/>
            <person name="Peters L."/>
            <person name="Mikhailova N."/>
            <person name="Teshima H."/>
            <person name="Tapia R."/>
            <person name="Kyrpides N."/>
            <person name="Ivanova N."/>
            <person name="Pagani I."/>
            <person name="Cheng J.-F."/>
            <person name="Goodwin L."/>
            <person name="Han C."/>
            <person name="Hauser L."/>
            <person name="Land M."/>
            <person name="Lapidus A."/>
            <person name="Lucas S."/>
            <person name="Pitluck S."/>
            <person name="Woyke T."/>
            <person name="Stein L.Y."/>
            <person name="Murrell C."/>
        </authorList>
    </citation>
    <scope>NUCLEOTIDE SEQUENCE</scope>
    <source>
        <strain>MC09</strain>
    </source>
</reference>
<evidence type="ECO:0000313" key="4">
    <source>
        <dbReference type="EMBL" id="AEG02067.1"/>
    </source>
</evidence>
<dbReference type="InterPro" id="IPR025392">
    <property type="entry name" value="DUF4124"/>
</dbReference>
<dbReference type="HOGENOM" id="CLU_2058622_0_0_6"/>
<protein>
    <submittedName>
        <fullName evidence="4">Putative proline-rich transmembrane protein</fullName>
    </submittedName>
</protein>
<feature type="compositionally biased region" description="Polar residues" evidence="1">
    <location>
        <begin position="34"/>
        <end position="43"/>
    </location>
</feature>
<feature type="signal peptide" evidence="2">
    <location>
        <begin position="1"/>
        <end position="18"/>
    </location>
</feature>
<keyword evidence="2" id="KW-0732">Signal</keyword>
<feature type="compositionally biased region" description="Basic and acidic residues" evidence="1">
    <location>
        <begin position="60"/>
        <end position="89"/>
    </location>
</feature>